<comment type="caution">
    <text evidence="2">The sequence shown here is derived from an EMBL/GenBank/DDBJ whole genome shotgun (WGS) entry which is preliminary data.</text>
</comment>
<dbReference type="Gene3D" id="3.40.630.30">
    <property type="match status" value="1"/>
</dbReference>
<sequence>MKADNYLVDFGDLDPITYIHLRTASGLSAKTLEAAQIGLANSICSVIALDIDNNQPVGMGRIIGDKGCHCQIVDICVLPSHQKNGLGKRIMKKLKEYIDNALPASCYISLVADGDAYKLYAQYGFEEVWPTSRGMALLKK</sequence>
<evidence type="ECO:0000313" key="3">
    <source>
        <dbReference type="Proteomes" id="UP001589774"/>
    </source>
</evidence>
<feature type="domain" description="N-acetyltransferase" evidence="1">
    <location>
        <begin position="3"/>
        <end position="140"/>
    </location>
</feature>
<dbReference type="PANTHER" id="PTHR43233:SF1">
    <property type="entry name" value="FAMILY N-ACETYLTRANSFERASE, PUTATIVE (AFU_ORTHOLOGUE AFUA_6G03350)-RELATED"/>
    <property type="match status" value="1"/>
</dbReference>
<name>A0ABV6HJN4_9SPHI</name>
<dbReference type="InterPro" id="IPR016181">
    <property type="entry name" value="Acyl_CoA_acyltransferase"/>
</dbReference>
<dbReference type="CDD" id="cd04301">
    <property type="entry name" value="NAT_SF"/>
    <property type="match status" value="1"/>
</dbReference>
<reference evidence="2 3" key="1">
    <citation type="submission" date="2024-09" db="EMBL/GenBank/DDBJ databases">
        <authorList>
            <person name="Sun Q."/>
            <person name="Mori K."/>
        </authorList>
    </citation>
    <scope>NUCLEOTIDE SEQUENCE [LARGE SCALE GENOMIC DNA]</scope>
    <source>
        <strain evidence="2 3">CCM 7765</strain>
    </source>
</reference>
<keyword evidence="3" id="KW-1185">Reference proteome</keyword>
<evidence type="ECO:0000259" key="1">
    <source>
        <dbReference type="PROSITE" id="PS51186"/>
    </source>
</evidence>
<organism evidence="2 3">
    <name type="scientific">Olivibacter oleidegradans</name>
    <dbReference type="NCBI Taxonomy" id="760123"/>
    <lineage>
        <taxon>Bacteria</taxon>
        <taxon>Pseudomonadati</taxon>
        <taxon>Bacteroidota</taxon>
        <taxon>Sphingobacteriia</taxon>
        <taxon>Sphingobacteriales</taxon>
        <taxon>Sphingobacteriaceae</taxon>
        <taxon>Olivibacter</taxon>
    </lineage>
</organism>
<evidence type="ECO:0000313" key="2">
    <source>
        <dbReference type="EMBL" id="MFC0318911.1"/>
    </source>
</evidence>
<dbReference type="InterPro" id="IPR000182">
    <property type="entry name" value="GNAT_dom"/>
</dbReference>
<dbReference type="SUPFAM" id="SSF55729">
    <property type="entry name" value="Acyl-CoA N-acyltransferases (Nat)"/>
    <property type="match status" value="1"/>
</dbReference>
<dbReference type="Proteomes" id="UP001589774">
    <property type="component" value="Unassembled WGS sequence"/>
</dbReference>
<proteinExistence type="predicted"/>
<dbReference type="EMBL" id="JBHLWO010000002">
    <property type="protein sequence ID" value="MFC0318911.1"/>
    <property type="molecule type" value="Genomic_DNA"/>
</dbReference>
<dbReference type="RefSeq" id="WP_013666348.1">
    <property type="nucleotide sequence ID" value="NZ_JBHLWO010000002.1"/>
</dbReference>
<dbReference type="InterPro" id="IPR053144">
    <property type="entry name" value="Acetyltransferase_Butenolide"/>
</dbReference>
<accession>A0ABV6HJN4</accession>
<dbReference type="Pfam" id="PF13673">
    <property type="entry name" value="Acetyltransf_10"/>
    <property type="match status" value="1"/>
</dbReference>
<gene>
    <name evidence="2" type="ORF">ACFFI0_11350</name>
</gene>
<protein>
    <submittedName>
        <fullName evidence="2">GNAT family N-acetyltransferase</fullName>
    </submittedName>
</protein>
<dbReference type="PANTHER" id="PTHR43233">
    <property type="entry name" value="FAMILY N-ACETYLTRANSFERASE, PUTATIVE (AFU_ORTHOLOGUE AFUA_6G03350)-RELATED"/>
    <property type="match status" value="1"/>
</dbReference>
<dbReference type="PROSITE" id="PS51186">
    <property type="entry name" value="GNAT"/>
    <property type="match status" value="1"/>
</dbReference>